<keyword evidence="3" id="KW-1185">Reference proteome</keyword>
<dbReference type="Pfam" id="PF03886">
    <property type="entry name" value="ABC_trans_aux"/>
    <property type="match status" value="1"/>
</dbReference>
<dbReference type="SUPFAM" id="SSF159594">
    <property type="entry name" value="XCC0632-like"/>
    <property type="match status" value="1"/>
</dbReference>
<gene>
    <name evidence="2" type="ORF">D5039_03055</name>
</gene>
<reference evidence="3" key="1">
    <citation type="submission" date="2023-07" db="EMBL/GenBank/DDBJ databases">
        <title>Verminephrobacter genomes.</title>
        <authorList>
            <person name="Lund M.B."/>
        </authorList>
    </citation>
    <scope>NUCLEOTIDE SEQUENCE [LARGE SCALE GENOMIC DNA]</scope>
    <source>
        <strain evidence="3">AtM5-05</strain>
    </source>
</reference>
<evidence type="ECO:0000259" key="1">
    <source>
        <dbReference type="Pfam" id="PF03886"/>
    </source>
</evidence>
<evidence type="ECO:0000313" key="2">
    <source>
        <dbReference type="EMBL" id="MCW5320192.1"/>
    </source>
</evidence>
<comment type="caution">
    <text evidence="2">The sequence shown here is derived from an EMBL/GenBank/DDBJ whole genome shotgun (WGS) entry which is preliminary data.</text>
</comment>
<feature type="domain" description="ABC-type transport auxiliary lipoprotein component" evidence="1">
    <location>
        <begin position="56"/>
        <end position="223"/>
    </location>
</feature>
<organism evidence="2 3">
    <name type="scientific">Verminephrobacter aporrectodeae subsp. tuberculatae</name>
    <dbReference type="NCBI Taxonomy" id="1110392"/>
    <lineage>
        <taxon>Bacteria</taxon>
        <taxon>Pseudomonadati</taxon>
        <taxon>Pseudomonadota</taxon>
        <taxon>Betaproteobacteria</taxon>
        <taxon>Burkholderiales</taxon>
        <taxon>Comamonadaceae</taxon>
        <taxon>Verminephrobacter</taxon>
    </lineage>
</organism>
<protein>
    <recommendedName>
        <fullName evidence="1">ABC-type transport auxiliary lipoprotein component domain-containing protein</fullName>
    </recommendedName>
</protein>
<dbReference type="Gene3D" id="3.40.50.10610">
    <property type="entry name" value="ABC-type transport auxiliary lipoprotein component"/>
    <property type="match status" value="1"/>
</dbReference>
<accession>A0ABT3KPF0</accession>
<proteinExistence type="predicted"/>
<dbReference type="RefSeq" id="WP_265281032.1">
    <property type="nucleotide sequence ID" value="NZ_QZCW01000001.1"/>
</dbReference>
<sequence length="231" mass="24661">MNAMQNTAAKRPGCGAGRIIRLGWLILPALSGCSTLLDAPVRPVHYDFGPGSVVAAPAEQRAPLPALALADVQAPGLPEGSSAVLYRLAYADARQLHAYSQARWSQPPAQLLQQRLRERLGQRRAILRDDDAGAPVRDTLPQGGRLPLVLRVELEEFSQRFSSPTESAAVVQLRATLIERGPVGETLRGQRVFSVQRPAGSADAVGGVAALVQASTQLADELAQWVEQIGP</sequence>
<dbReference type="Proteomes" id="UP001208935">
    <property type="component" value="Unassembled WGS sequence"/>
</dbReference>
<dbReference type="EMBL" id="QZCW01000001">
    <property type="protein sequence ID" value="MCW5320192.1"/>
    <property type="molecule type" value="Genomic_DNA"/>
</dbReference>
<dbReference type="InterPro" id="IPR005586">
    <property type="entry name" value="ABC_trans_aux"/>
</dbReference>
<evidence type="ECO:0000313" key="3">
    <source>
        <dbReference type="Proteomes" id="UP001208935"/>
    </source>
</evidence>
<name>A0ABT3KPF0_9BURK</name>